<evidence type="ECO:0000313" key="2">
    <source>
        <dbReference type="EMBL" id="MBC2836733.1"/>
    </source>
</evidence>
<protein>
    <submittedName>
        <fullName evidence="2">STAS domain-containing protein</fullName>
    </submittedName>
</protein>
<dbReference type="Pfam" id="PF13466">
    <property type="entry name" value="STAS_2"/>
    <property type="match status" value="1"/>
</dbReference>
<dbReference type="RefSeq" id="WP_185798344.1">
    <property type="nucleotide sequence ID" value="NZ_JACLQD010000004.1"/>
</dbReference>
<gene>
    <name evidence="2" type="ORF">H7F16_14535</name>
</gene>
<name>A0A842IBE5_9RHOB</name>
<evidence type="ECO:0000313" key="3">
    <source>
        <dbReference type="Proteomes" id="UP000555411"/>
    </source>
</evidence>
<sequence length="85" mass="8579">MPAPVPLDPRLTVESATALWGRLRGTGAAVLDGSAVRHFGAAALQVLLVARAEMGAGLVLQSPSDPLRAALADMGATDFLQGGDA</sequence>
<proteinExistence type="predicted"/>
<keyword evidence="3" id="KW-1185">Reference proteome</keyword>
<evidence type="ECO:0000259" key="1">
    <source>
        <dbReference type="Pfam" id="PF13466"/>
    </source>
</evidence>
<dbReference type="Proteomes" id="UP000555411">
    <property type="component" value="Unassembled WGS sequence"/>
</dbReference>
<dbReference type="EMBL" id="JACLQD010000004">
    <property type="protein sequence ID" value="MBC2836733.1"/>
    <property type="molecule type" value="Genomic_DNA"/>
</dbReference>
<organism evidence="2 3">
    <name type="scientific">Paragemmobacter straminiformis</name>
    <dbReference type="NCBI Taxonomy" id="2045119"/>
    <lineage>
        <taxon>Bacteria</taxon>
        <taxon>Pseudomonadati</taxon>
        <taxon>Pseudomonadota</taxon>
        <taxon>Alphaproteobacteria</taxon>
        <taxon>Rhodobacterales</taxon>
        <taxon>Paracoccaceae</taxon>
        <taxon>Paragemmobacter</taxon>
    </lineage>
</organism>
<dbReference type="InterPro" id="IPR058548">
    <property type="entry name" value="MlaB-like_STAS"/>
</dbReference>
<reference evidence="2 3" key="1">
    <citation type="journal article" date="2017" name="Int. J. Syst. Evol. Microbiol.">
        <title>Gemmobacter straminiformis sp. nov., isolated from an artificial fountain.</title>
        <authorList>
            <person name="Kang J.Y."/>
            <person name="Kim M.J."/>
            <person name="Chun J."/>
            <person name="Son K.P."/>
            <person name="Jahng K.Y."/>
        </authorList>
    </citation>
    <scope>NUCLEOTIDE SEQUENCE [LARGE SCALE GENOMIC DNA]</scope>
    <source>
        <strain evidence="2 3">CAM-8</strain>
    </source>
</reference>
<comment type="caution">
    <text evidence="2">The sequence shown here is derived from an EMBL/GenBank/DDBJ whole genome shotgun (WGS) entry which is preliminary data.</text>
</comment>
<feature type="domain" description="MlaB-like STAS" evidence="1">
    <location>
        <begin position="8"/>
        <end position="75"/>
    </location>
</feature>
<dbReference type="InterPro" id="IPR036513">
    <property type="entry name" value="STAS_dom_sf"/>
</dbReference>
<dbReference type="Gene3D" id="3.30.750.24">
    <property type="entry name" value="STAS domain"/>
    <property type="match status" value="1"/>
</dbReference>
<accession>A0A842IBE5</accession>
<dbReference type="AlphaFoldDB" id="A0A842IBE5"/>
<dbReference type="SUPFAM" id="SSF52091">
    <property type="entry name" value="SpoIIaa-like"/>
    <property type="match status" value="1"/>
</dbReference>